<dbReference type="PROSITE" id="PS51186">
    <property type="entry name" value="GNAT"/>
    <property type="match status" value="1"/>
</dbReference>
<dbReference type="EMBL" id="JABWCS010000218">
    <property type="protein sequence ID" value="NUU63159.1"/>
    <property type="molecule type" value="Genomic_DNA"/>
</dbReference>
<dbReference type="Gene3D" id="3.40.630.30">
    <property type="match status" value="1"/>
</dbReference>
<evidence type="ECO:0000259" key="1">
    <source>
        <dbReference type="PROSITE" id="PS51186"/>
    </source>
</evidence>
<dbReference type="GO" id="GO:0016747">
    <property type="term" value="F:acyltransferase activity, transferring groups other than amino-acyl groups"/>
    <property type="evidence" value="ECO:0007669"/>
    <property type="project" value="InterPro"/>
</dbReference>
<feature type="domain" description="N-acetyltransferase" evidence="1">
    <location>
        <begin position="3"/>
        <end position="157"/>
    </location>
</feature>
<dbReference type="SUPFAM" id="SSF55729">
    <property type="entry name" value="Acyl-CoA N-acyltransferases (Nat)"/>
    <property type="match status" value="1"/>
</dbReference>
<name>A0A850ETY8_9BACL</name>
<evidence type="ECO:0000313" key="2">
    <source>
        <dbReference type="EMBL" id="NUU63159.1"/>
    </source>
</evidence>
<dbReference type="CDD" id="cd04301">
    <property type="entry name" value="NAT_SF"/>
    <property type="match status" value="1"/>
</dbReference>
<dbReference type="AlphaFoldDB" id="A0A850ETY8"/>
<sequence>MRVTLAKAVESDAEALHNIQVQAFLPSLEKYKDEDTSPANEDIEKVMGRITNPQGGFYKIVLDDVLVGGIRATWKEDETRMWVGPLFILPEYQGKGIAQRALNLIIEMFPQAATWELATIAQEKRNCWLYEKMGFAKTGEHKVLNDKATLVFYLRIG</sequence>
<reference evidence="2" key="1">
    <citation type="submission" date="2020-06" db="EMBL/GenBank/DDBJ databases">
        <title>Paenibacillus sp. nov., isolated from soil.</title>
        <authorList>
            <person name="Seo Y.L."/>
        </authorList>
    </citation>
    <scope>NUCLEOTIDE SEQUENCE [LARGE SCALE GENOMIC DNA]</scope>
    <source>
        <strain evidence="2">JW14</strain>
    </source>
</reference>
<proteinExistence type="predicted"/>
<dbReference type="RefSeq" id="WP_175373589.1">
    <property type="nucleotide sequence ID" value="NZ_JABWCS010000218.1"/>
</dbReference>
<protein>
    <submittedName>
        <fullName evidence="2">GNAT family N-acetyltransferase</fullName>
    </submittedName>
</protein>
<organism evidence="2 3">
    <name type="scientific">Paenibacillus agri</name>
    <dbReference type="NCBI Taxonomy" id="2744309"/>
    <lineage>
        <taxon>Bacteria</taxon>
        <taxon>Bacillati</taxon>
        <taxon>Bacillota</taxon>
        <taxon>Bacilli</taxon>
        <taxon>Bacillales</taxon>
        <taxon>Paenibacillaceae</taxon>
        <taxon>Paenibacillus</taxon>
    </lineage>
</organism>
<keyword evidence="3" id="KW-1185">Reference proteome</keyword>
<dbReference type="InterPro" id="IPR016181">
    <property type="entry name" value="Acyl_CoA_acyltransferase"/>
</dbReference>
<comment type="caution">
    <text evidence="2">The sequence shown here is derived from an EMBL/GenBank/DDBJ whole genome shotgun (WGS) entry which is preliminary data.</text>
</comment>
<dbReference type="Pfam" id="PF00583">
    <property type="entry name" value="Acetyltransf_1"/>
    <property type="match status" value="1"/>
</dbReference>
<gene>
    <name evidence="2" type="ORF">HPT30_22665</name>
</gene>
<dbReference type="InterPro" id="IPR000182">
    <property type="entry name" value="GNAT_dom"/>
</dbReference>
<dbReference type="Proteomes" id="UP000564806">
    <property type="component" value="Unassembled WGS sequence"/>
</dbReference>
<keyword evidence="2" id="KW-0808">Transferase</keyword>
<accession>A0A850ETY8</accession>
<evidence type="ECO:0000313" key="3">
    <source>
        <dbReference type="Proteomes" id="UP000564806"/>
    </source>
</evidence>